<evidence type="ECO:0000256" key="2">
    <source>
        <dbReference type="ARBA" id="ARBA00022737"/>
    </source>
</evidence>
<feature type="chain" id="PRO_5046503670" description="Pentatricopeptide repeat-containing protein" evidence="4">
    <location>
        <begin position="20"/>
        <end position="280"/>
    </location>
</feature>
<keyword evidence="2" id="KW-0677">Repeat</keyword>
<evidence type="ECO:0008006" key="7">
    <source>
        <dbReference type="Google" id="ProtNLM"/>
    </source>
</evidence>
<keyword evidence="4" id="KW-0732">Signal</keyword>
<evidence type="ECO:0000256" key="1">
    <source>
        <dbReference type="ARBA" id="ARBA00007626"/>
    </source>
</evidence>
<dbReference type="PANTHER" id="PTHR47941">
    <property type="entry name" value="PENTATRICOPEPTIDE REPEAT-CONTAINING PROTEIN 3, MITOCHONDRIAL"/>
    <property type="match status" value="1"/>
</dbReference>
<feature type="repeat" description="PPR" evidence="3">
    <location>
        <begin position="179"/>
        <end position="213"/>
    </location>
</feature>
<dbReference type="InterPro" id="IPR002885">
    <property type="entry name" value="PPR_rpt"/>
</dbReference>
<dbReference type="Pfam" id="PF13041">
    <property type="entry name" value="PPR_2"/>
    <property type="match status" value="1"/>
</dbReference>
<organism evidence="5 6">
    <name type="scientific">Hibiscus sabdariffa</name>
    <name type="common">roselle</name>
    <dbReference type="NCBI Taxonomy" id="183260"/>
    <lineage>
        <taxon>Eukaryota</taxon>
        <taxon>Viridiplantae</taxon>
        <taxon>Streptophyta</taxon>
        <taxon>Embryophyta</taxon>
        <taxon>Tracheophyta</taxon>
        <taxon>Spermatophyta</taxon>
        <taxon>Magnoliopsida</taxon>
        <taxon>eudicotyledons</taxon>
        <taxon>Gunneridae</taxon>
        <taxon>Pentapetalae</taxon>
        <taxon>rosids</taxon>
        <taxon>malvids</taxon>
        <taxon>Malvales</taxon>
        <taxon>Malvaceae</taxon>
        <taxon>Malvoideae</taxon>
        <taxon>Hibiscus</taxon>
    </lineage>
</organism>
<comment type="similarity">
    <text evidence="1">Belongs to the PPR family. P subfamily.</text>
</comment>
<feature type="repeat" description="PPR" evidence="3">
    <location>
        <begin position="249"/>
        <end position="280"/>
    </location>
</feature>
<dbReference type="InterPro" id="IPR011990">
    <property type="entry name" value="TPR-like_helical_dom_sf"/>
</dbReference>
<proteinExistence type="inferred from homology"/>
<evidence type="ECO:0000256" key="4">
    <source>
        <dbReference type="SAM" id="SignalP"/>
    </source>
</evidence>
<evidence type="ECO:0000313" key="5">
    <source>
        <dbReference type="EMBL" id="KAK9039608.1"/>
    </source>
</evidence>
<feature type="repeat" description="PPR" evidence="3">
    <location>
        <begin position="214"/>
        <end position="248"/>
    </location>
</feature>
<dbReference type="NCBIfam" id="TIGR00756">
    <property type="entry name" value="PPR"/>
    <property type="match status" value="3"/>
</dbReference>
<evidence type="ECO:0000313" key="6">
    <source>
        <dbReference type="Proteomes" id="UP001396334"/>
    </source>
</evidence>
<dbReference type="Gene3D" id="1.25.40.10">
    <property type="entry name" value="Tetratricopeptide repeat domain"/>
    <property type="match status" value="2"/>
</dbReference>
<gene>
    <name evidence="5" type="ORF">V6N11_014804</name>
</gene>
<name>A0ABR2TQZ7_9ROSI</name>
<dbReference type="EMBL" id="JBBPBN010000004">
    <property type="protein sequence ID" value="KAK9039608.1"/>
    <property type="molecule type" value="Genomic_DNA"/>
</dbReference>
<keyword evidence="6" id="KW-1185">Reference proteome</keyword>
<comment type="caution">
    <text evidence="5">The sequence shown here is derived from an EMBL/GenBank/DDBJ whole genome shotgun (WGS) entry which is preliminary data.</text>
</comment>
<sequence length="280" mass="31092">MKLSIISFLSHFLLSPVSFFLLLHCERLTWYQKLGNSLGDHAGLFSLLGTDSGASLSCMPSKKYTPIGKLSPLFSSCQKHIYSKNPELSSVNKDTSQEPLSKNLDKVTVASLEPLYKFLKSRTITFDEALRTFNQMTLMQPPPPMSSFNLLLGALVKIRRHNHAVLLCKRLDSIGFSPNFITLNIMLNCLCRMGRVSEGLAVLSRLFRRGYRPNTITLTTLIKGMIAVGKVGEATSLFEKMVVFGCQPSVVSYGVLINGLCQTRNMSVALLLFEEMVNGN</sequence>
<feature type="signal peptide" evidence="4">
    <location>
        <begin position="1"/>
        <end position="19"/>
    </location>
</feature>
<dbReference type="PROSITE" id="PS51375">
    <property type="entry name" value="PPR"/>
    <property type="match status" value="3"/>
</dbReference>
<protein>
    <recommendedName>
        <fullName evidence="7">Pentatricopeptide repeat-containing protein</fullName>
    </recommendedName>
</protein>
<accession>A0ABR2TQZ7</accession>
<dbReference type="Proteomes" id="UP001396334">
    <property type="component" value="Unassembled WGS sequence"/>
</dbReference>
<evidence type="ECO:0000256" key="3">
    <source>
        <dbReference type="PROSITE-ProRule" id="PRU00708"/>
    </source>
</evidence>
<reference evidence="5 6" key="1">
    <citation type="journal article" date="2024" name="G3 (Bethesda)">
        <title>Genome assembly of Hibiscus sabdariffa L. provides insights into metabolisms of medicinal natural products.</title>
        <authorList>
            <person name="Kim T."/>
        </authorList>
    </citation>
    <scope>NUCLEOTIDE SEQUENCE [LARGE SCALE GENOMIC DNA]</scope>
    <source>
        <strain evidence="5">TK-2024</strain>
        <tissue evidence="5">Old leaves</tissue>
    </source>
</reference>
<dbReference type="Pfam" id="PF12854">
    <property type="entry name" value="PPR_1"/>
    <property type="match status" value="1"/>
</dbReference>